<evidence type="ECO:0008006" key="3">
    <source>
        <dbReference type="Google" id="ProtNLM"/>
    </source>
</evidence>
<sequence>MMDEQTEVKRDKQHHQLVTQHPDNNNTGLNVLNLLDEKQLASAELFLKKFMASEKGGIKSVADGLAILTRAQDLQLPFSSCIEHIHVINGKTGVDVHIIKSLLSRAGVIWECTKDYTPQYQYTDGNTIFNETQLPEYCVKCKNSKEAIDATKDDMVGVYLVKWYMDLKGNTYNEFQVSDKCVKAINKAHAIKLASEGKFPVIRIPAQPIDYVTEYKFTRYKLINGKEREVTCISHFSFSEAQAANLFDKDTYKKYARILIGHRAFTLGARDIAPDTIMGCSELTELKIVNGIDLVDNDIITDTAYEVVDE</sequence>
<evidence type="ECO:0000256" key="1">
    <source>
        <dbReference type="SAM" id="MobiDB-lite"/>
    </source>
</evidence>
<dbReference type="EMBL" id="PP965500">
    <property type="protein sequence ID" value="XCO00609.1"/>
    <property type="molecule type" value="Genomic_DNA"/>
</dbReference>
<name>A0AAU8MKX7_9CAUD</name>
<accession>A0AAU8MKX7</accession>
<organism evidence="2">
    <name type="scientific">Geladintestivirus 2</name>
    <dbReference type="NCBI Taxonomy" id="3233134"/>
    <lineage>
        <taxon>Viruses</taxon>
        <taxon>Duplodnaviria</taxon>
        <taxon>Heunggongvirae</taxon>
        <taxon>Uroviricota</taxon>
        <taxon>Caudoviricetes</taxon>
        <taxon>Crassvirales</taxon>
    </lineage>
</organism>
<proteinExistence type="predicted"/>
<feature type="compositionally biased region" description="Basic and acidic residues" evidence="1">
    <location>
        <begin position="1"/>
        <end position="10"/>
    </location>
</feature>
<reference evidence="2" key="1">
    <citation type="submission" date="2024-06" db="EMBL/GenBank/DDBJ databases">
        <title>Intestivirid acquisition increases across infancy in a wild primate population.</title>
        <authorList>
            <person name="Schneider-Creas I.A."/>
            <person name="Moya I.L."/>
            <person name="Chiou K.L."/>
            <person name="Baniel A."/>
            <person name="Azanaw Haile A."/>
            <person name="Kebede F."/>
            <person name="Abebe B."/>
            <person name="Snyder-Mackler N."/>
            <person name="Varsani A."/>
        </authorList>
    </citation>
    <scope>NUCLEOTIDE SEQUENCE</scope>
    <source>
        <strain evidence="2">Int_RNL_2018_0288_CRY</strain>
    </source>
</reference>
<feature type="region of interest" description="Disordered" evidence="1">
    <location>
        <begin position="1"/>
        <end position="24"/>
    </location>
</feature>
<protein>
    <recommendedName>
        <fullName evidence="3">Coat protein</fullName>
    </recommendedName>
</protein>
<evidence type="ECO:0000313" key="2">
    <source>
        <dbReference type="EMBL" id="XCO00609.1"/>
    </source>
</evidence>